<proteinExistence type="predicted"/>
<reference evidence="1" key="1">
    <citation type="journal article" date="2023" name="G3 (Bethesda)">
        <title>Whole genome assembly and annotation of the endangered Caribbean coral Acropora cervicornis.</title>
        <authorList>
            <person name="Selwyn J.D."/>
            <person name="Vollmer S.V."/>
        </authorList>
    </citation>
    <scope>NUCLEOTIDE SEQUENCE</scope>
    <source>
        <strain evidence="1">K2</strain>
    </source>
</reference>
<dbReference type="EMBL" id="JARQWQ010000091">
    <property type="protein sequence ID" value="KAK2552052.1"/>
    <property type="molecule type" value="Genomic_DNA"/>
</dbReference>
<dbReference type="AlphaFoldDB" id="A0AAD9PZK1"/>
<protein>
    <submittedName>
        <fullName evidence="1">Uncharacterized protein</fullName>
    </submittedName>
</protein>
<accession>A0AAD9PZK1</accession>
<gene>
    <name evidence="1" type="ORF">P5673_027085</name>
</gene>
<name>A0AAD9PZK1_ACRCE</name>
<reference evidence="1" key="2">
    <citation type="journal article" date="2023" name="Science">
        <title>Genomic signatures of disease resistance in endangered staghorn corals.</title>
        <authorList>
            <person name="Vollmer S.V."/>
            <person name="Selwyn J.D."/>
            <person name="Despard B.A."/>
            <person name="Roesel C.L."/>
        </authorList>
    </citation>
    <scope>NUCLEOTIDE SEQUENCE</scope>
    <source>
        <strain evidence="1">K2</strain>
    </source>
</reference>
<sequence>MSDLNIATVANDGLLGVKRDEPFTHSREFIIVPRQVLDGLLSALHIQLSHPPNHQLKMVTKRQSPQPRIEQSSCEPPDAVGISFTADVLKRSRQLILVLRESVTSYTSTMVIEDERHHTLRDALVRLPSSTTSFWNTTELSSNLENPKNPHKNPVAEKAIQELEIELLHQDPLGRAVSEVTLAVATANLNSGIRSRGLSSR</sequence>
<organism evidence="1 2">
    <name type="scientific">Acropora cervicornis</name>
    <name type="common">Staghorn coral</name>
    <dbReference type="NCBI Taxonomy" id="6130"/>
    <lineage>
        <taxon>Eukaryota</taxon>
        <taxon>Metazoa</taxon>
        <taxon>Cnidaria</taxon>
        <taxon>Anthozoa</taxon>
        <taxon>Hexacorallia</taxon>
        <taxon>Scleractinia</taxon>
        <taxon>Astrocoeniina</taxon>
        <taxon>Acroporidae</taxon>
        <taxon>Acropora</taxon>
    </lineage>
</organism>
<evidence type="ECO:0000313" key="2">
    <source>
        <dbReference type="Proteomes" id="UP001249851"/>
    </source>
</evidence>
<dbReference type="Proteomes" id="UP001249851">
    <property type="component" value="Unassembled WGS sequence"/>
</dbReference>
<evidence type="ECO:0000313" key="1">
    <source>
        <dbReference type="EMBL" id="KAK2552052.1"/>
    </source>
</evidence>
<comment type="caution">
    <text evidence="1">The sequence shown here is derived from an EMBL/GenBank/DDBJ whole genome shotgun (WGS) entry which is preliminary data.</text>
</comment>
<keyword evidence="2" id="KW-1185">Reference proteome</keyword>